<dbReference type="GO" id="GO:0006364">
    <property type="term" value="P:rRNA processing"/>
    <property type="evidence" value="ECO:0007669"/>
    <property type="project" value="UniProtKB-UniRule"/>
</dbReference>
<comment type="function">
    <text evidence="9">Single strand-specific metallo-endoribonuclease involved in late-stage 70S ribosome quality control and in maturation of the 3' terminus of the 16S rRNA.</text>
</comment>
<name>A0A161PFV0_9BACI</name>
<dbReference type="Pfam" id="PF02130">
    <property type="entry name" value="YbeY"/>
    <property type="match status" value="1"/>
</dbReference>
<evidence type="ECO:0000313" key="10">
    <source>
        <dbReference type="EMBL" id="KYG32037.1"/>
    </source>
</evidence>
<keyword evidence="6 9" id="KW-0255">Endonuclease</keyword>
<dbReference type="OrthoDB" id="9807740at2"/>
<dbReference type="InterPro" id="IPR020549">
    <property type="entry name" value="YbeY_CS"/>
</dbReference>
<dbReference type="SUPFAM" id="SSF55486">
    <property type="entry name" value="Metalloproteases ('zincins'), catalytic domain"/>
    <property type="match status" value="1"/>
</dbReference>
<evidence type="ECO:0000256" key="5">
    <source>
        <dbReference type="ARBA" id="ARBA00022723"/>
    </source>
</evidence>
<evidence type="ECO:0000256" key="6">
    <source>
        <dbReference type="ARBA" id="ARBA00022759"/>
    </source>
</evidence>
<dbReference type="Gene3D" id="3.40.390.30">
    <property type="entry name" value="Metalloproteases ('zincins'), catalytic domain"/>
    <property type="match status" value="1"/>
</dbReference>
<dbReference type="PANTHER" id="PTHR46986:SF1">
    <property type="entry name" value="ENDORIBONUCLEASE YBEY, CHLOROPLASTIC"/>
    <property type="match status" value="1"/>
</dbReference>
<evidence type="ECO:0000256" key="7">
    <source>
        <dbReference type="ARBA" id="ARBA00022801"/>
    </source>
</evidence>
<dbReference type="InterPro" id="IPR002036">
    <property type="entry name" value="YbeY"/>
</dbReference>
<reference evidence="10" key="1">
    <citation type="submission" date="2016-02" db="EMBL/GenBank/DDBJ databases">
        <title>Genome sequence of Bacillus trypoxylicola KCTC 13244(T).</title>
        <authorList>
            <person name="Jeong H."/>
            <person name="Park S.-H."/>
            <person name="Choi S.-K."/>
        </authorList>
    </citation>
    <scope>NUCLEOTIDE SEQUENCE [LARGE SCALE GENOMIC DNA]</scope>
    <source>
        <strain evidence="10">KCTC 13244</strain>
    </source>
</reference>
<proteinExistence type="inferred from homology"/>
<dbReference type="GO" id="GO:0004222">
    <property type="term" value="F:metalloendopeptidase activity"/>
    <property type="evidence" value="ECO:0007669"/>
    <property type="project" value="InterPro"/>
</dbReference>
<keyword evidence="8 9" id="KW-0862">Zinc</keyword>
<keyword evidence="3 9" id="KW-0698">rRNA processing</keyword>
<dbReference type="InterPro" id="IPR023091">
    <property type="entry name" value="MetalPrtase_cat_dom_sf_prd"/>
</dbReference>
<comment type="cofactor">
    <cofactor evidence="9">
        <name>Zn(2+)</name>
        <dbReference type="ChEBI" id="CHEBI:29105"/>
    </cofactor>
    <text evidence="9">Binds 1 zinc ion.</text>
</comment>
<dbReference type="PANTHER" id="PTHR46986">
    <property type="entry name" value="ENDORIBONUCLEASE YBEY, CHLOROPLASTIC"/>
    <property type="match status" value="1"/>
</dbReference>
<dbReference type="HAMAP" id="MF_00009">
    <property type="entry name" value="Endoribonucl_YbeY"/>
    <property type="match status" value="1"/>
</dbReference>
<organism evidence="10 11">
    <name type="scientific">Alkalihalobacillus trypoxylicola</name>
    <dbReference type="NCBI Taxonomy" id="519424"/>
    <lineage>
        <taxon>Bacteria</taxon>
        <taxon>Bacillati</taxon>
        <taxon>Bacillota</taxon>
        <taxon>Bacilli</taxon>
        <taxon>Bacillales</taxon>
        <taxon>Bacillaceae</taxon>
        <taxon>Alkalihalobacillus</taxon>
    </lineage>
</organism>
<protein>
    <recommendedName>
        <fullName evidence="9">Endoribonuclease YbeY</fullName>
        <ecNumber evidence="9">3.1.-.-</ecNumber>
    </recommendedName>
</protein>
<dbReference type="EC" id="3.1.-.-" evidence="9"/>
<keyword evidence="2 9" id="KW-0690">Ribosome biogenesis</keyword>
<feature type="binding site" evidence="9">
    <location>
        <position position="126"/>
    </location>
    <ligand>
        <name>Zn(2+)</name>
        <dbReference type="ChEBI" id="CHEBI:29105"/>
        <note>catalytic</note>
    </ligand>
</feature>
<dbReference type="GO" id="GO:0005737">
    <property type="term" value="C:cytoplasm"/>
    <property type="evidence" value="ECO:0007669"/>
    <property type="project" value="UniProtKB-SubCell"/>
</dbReference>
<evidence type="ECO:0000256" key="4">
    <source>
        <dbReference type="ARBA" id="ARBA00022722"/>
    </source>
</evidence>
<dbReference type="RefSeq" id="WP_045485962.1">
    <property type="nucleotide sequence ID" value="NZ_LTAO01000012.1"/>
</dbReference>
<comment type="caution">
    <text evidence="10">The sequence shown here is derived from an EMBL/GenBank/DDBJ whole genome shotgun (WGS) entry which is preliminary data.</text>
</comment>
<comment type="similarity">
    <text evidence="1 9">Belongs to the endoribonuclease YbeY family.</text>
</comment>
<evidence type="ECO:0000256" key="3">
    <source>
        <dbReference type="ARBA" id="ARBA00022552"/>
    </source>
</evidence>
<keyword evidence="9" id="KW-0963">Cytoplasm</keyword>
<feature type="binding site" evidence="9">
    <location>
        <position position="132"/>
    </location>
    <ligand>
        <name>Zn(2+)</name>
        <dbReference type="ChEBI" id="CHEBI:29105"/>
        <note>catalytic</note>
    </ligand>
</feature>
<evidence type="ECO:0000256" key="2">
    <source>
        <dbReference type="ARBA" id="ARBA00022517"/>
    </source>
</evidence>
<dbReference type="GO" id="GO:0004521">
    <property type="term" value="F:RNA endonuclease activity"/>
    <property type="evidence" value="ECO:0007669"/>
    <property type="project" value="UniProtKB-UniRule"/>
</dbReference>
<keyword evidence="4 9" id="KW-0540">Nuclease</keyword>
<dbReference type="Proteomes" id="UP000075806">
    <property type="component" value="Unassembled WGS sequence"/>
</dbReference>
<comment type="subcellular location">
    <subcellularLocation>
        <location evidence="9">Cytoplasm</location>
    </subcellularLocation>
</comment>
<evidence type="ECO:0000256" key="9">
    <source>
        <dbReference type="HAMAP-Rule" id="MF_00009"/>
    </source>
</evidence>
<keyword evidence="7 9" id="KW-0378">Hydrolase</keyword>
<accession>A0A161PFV0</accession>
<gene>
    <name evidence="9" type="primary">ybeY</name>
    <name evidence="10" type="ORF">AZF04_04485</name>
</gene>
<evidence type="ECO:0000256" key="8">
    <source>
        <dbReference type="ARBA" id="ARBA00022833"/>
    </source>
</evidence>
<dbReference type="AlphaFoldDB" id="A0A161PFV0"/>
<keyword evidence="11" id="KW-1185">Reference proteome</keyword>
<sequence length="156" mass="17711">MNMTIDIVDETSSLTSEHQKLIVSLLEDAAKAEGLTGELELSLTFVTDEEIKEINHQYRDKNQVTDVISFALNEQGEGEQAIMTEGLPNVLGDIIIAVPRLEEQAKEYGHSFERELGFLVVHGFLHLLGYDHETEEEEKRMFSKQESILENYGLTR</sequence>
<dbReference type="PROSITE" id="PS01306">
    <property type="entry name" value="UPF0054"/>
    <property type="match status" value="1"/>
</dbReference>
<keyword evidence="5 9" id="KW-0479">Metal-binding</keyword>
<feature type="binding site" evidence="9">
    <location>
        <position position="122"/>
    </location>
    <ligand>
        <name>Zn(2+)</name>
        <dbReference type="ChEBI" id="CHEBI:29105"/>
        <note>catalytic</note>
    </ligand>
</feature>
<evidence type="ECO:0000313" key="11">
    <source>
        <dbReference type="Proteomes" id="UP000075806"/>
    </source>
</evidence>
<dbReference type="NCBIfam" id="TIGR00043">
    <property type="entry name" value="rRNA maturation RNase YbeY"/>
    <property type="match status" value="1"/>
</dbReference>
<dbReference type="STRING" id="519424.AZF04_04485"/>
<evidence type="ECO:0000256" key="1">
    <source>
        <dbReference type="ARBA" id="ARBA00010875"/>
    </source>
</evidence>
<dbReference type="GO" id="GO:0008270">
    <property type="term" value="F:zinc ion binding"/>
    <property type="evidence" value="ECO:0007669"/>
    <property type="project" value="UniProtKB-UniRule"/>
</dbReference>
<dbReference type="EMBL" id="LTAO01000012">
    <property type="protein sequence ID" value="KYG32037.1"/>
    <property type="molecule type" value="Genomic_DNA"/>
</dbReference>